<evidence type="ECO:0000313" key="3">
    <source>
        <dbReference type="Proteomes" id="UP001589833"/>
    </source>
</evidence>
<dbReference type="RefSeq" id="WP_273843178.1">
    <property type="nucleotide sequence ID" value="NZ_JAQQWT010000006.1"/>
</dbReference>
<feature type="compositionally biased region" description="Basic and acidic residues" evidence="1">
    <location>
        <begin position="46"/>
        <end position="57"/>
    </location>
</feature>
<proteinExistence type="predicted"/>
<evidence type="ECO:0000256" key="1">
    <source>
        <dbReference type="SAM" id="MobiDB-lite"/>
    </source>
</evidence>
<feature type="region of interest" description="Disordered" evidence="1">
    <location>
        <begin position="1"/>
        <end position="72"/>
    </location>
</feature>
<protein>
    <submittedName>
        <fullName evidence="2">Uncharacterized protein</fullName>
    </submittedName>
</protein>
<evidence type="ECO:0000313" key="2">
    <source>
        <dbReference type="EMBL" id="MFC0557772.1"/>
    </source>
</evidence>
<sequence length="72" mass="8556">MSNENRNPNPSNDRKNLDHPEQYPTDKKSLFDQFESQQHVDPIPMEDLKQELRDEKNKHKSKNDSSSAQKYK</sequence>
<comment type="caution">
    <text evidence="2">The sequence shown here is derived from an EMBL/GenBank/DDBJ whole genome shotgun (WGS) entry which is preliminary data.</text>
</comment>
<accession>A0ABV6NAJ0</accession>
<organism evidence="2 3">
    <name type="scientific">Halalkalibacter alkalisediminis</name>
    <dbReference type="NCBI Taxonomy" id="935616"/>
    <lineage>
        <taxon>Bacteria</taxon>
        <taxon>Bacillati</taxon>
        <taxon>Bacillota</taxon>
        <taxon>Bacilli</taxon>
        <taxon>Bacillales</taxon>
        <taxon>Bacillaceae</taxon>
        <taxon>Halalkalibacter</taxon>
    </lineage>
</organism>
<gene>
    <name evidence="2" type="ORF">ACFFH4_01730</name>
</gene>
<reference evidence="2 3" key="1">
    <citation type="submission" date="2024-09" db="EMBL/GenBank/DDBJ databases">
        <authorList>
            <person name="Sun Q."/>
            <person name="Mori K."/>
        </authorList>
    </citation>
    <scope>NUCLEOTIDE SEQUENCE [LARGE SCALE GENOMIC DNA]</scope>
    <source>
        <strain evidence="2 3">NCAIM B.02301</strain>
    </source>
</reference>
<keyword evidence="3" id="KW-1185">Reference proteome</keyword>
<dbReference type="EMBL" id="JBHLTR010000003">
    <property type="protein sequence ID" value="MFC0557772.1"/>
    <property type="molecule type" value="Genomic_DNA"/>
</dbReference>
<feature type="compositionally biased region" description="Polar residues" evidence="1">
    <location>
        <begin position="1"/>
        <end position="11"/>
    </location>
</feature>
<dbReference type="Proteomes" id="UP001589833">
    <property type="component" value="Unassembled WGS sequence"/>
</dbReference>
<name>A0ABV6NAJ0_9BACI</name>
<feature type="compositionally biased region" description="Basic and acidic residues" evidence="1">
    <location>
        <begin position="12"/>
        <end position="30"/>
    </location>
</feature>